<sequence>MSAYIIPPYILHTSLGAKLEKVLKEKDHELAESNSVALSGGEEIVIEQPAQYKFSSDNGIHTIIKEKLLYKLGIMGVLGTSLKPPDQYTDEETFEYFEIFKHRLLSEDKDDKKFNASRFGEVIVSHTPIGDKYKKFMDYTLKELLLASKLETDGSKNTVPPFFKIGDDYFNYSLPSTWVSLTPAVFVNKLTEHVDLNINHNDGFCNLQFKTIGGNVDNNGRNKYLNFITNNPIPSSTGIFYYEVEILQHCTDATDHIPLLSIQDSTISSNQSPQFNLGFVKRHVNYDKRLTVINEATKFIVDLEDVKKELVLNQDDVINRPLNMNFEHLLDSRPGEFKDSLALDLSDGYFYNSIKDGEPRHTILNMNRRLSSFTRQLDEDSRINTDINFSTVVQKQSDVKILKSDIIGMGVNYITKSMFITLNGVLIKEINQEDIEGTNLTRENLFDEEIYPMIGFMVNEVKITKQKEPTELVIKTNLGFKDFEFNINHYVLKCKDHNSKKLDLSLVQSSPKKDLNELIKEYLNVEGYIDTFKALNSDLAELNQFTGFPDLDIEPIDGTNRNHLKRFFKEYEFDKILSLLDDQYNEVFGDEGGKTIIFDIKINHLMFRLNKHIDKVLAGEVTDIADLWTSITALNSEYKGDHDKMEKIKQYSVFILIKDSKGLGNLPGYKKLRQLDELNQQLFSKVNKKILKSRNFKDISGLESIVTTVENNIKDLNLQYCDNDFALINFERDKLDL</sequence>
<protein>
    <submittedName>
        <fullName evidence="1">Uncharacterized protein</fullName>
    </submittedName>
</protein>
<accession>A0ACA9Y9B0</accession>
<reference evidence="1" key="1">
    <citation type="submission" date="2022-06" db="EMBL/GenBank/DDBJ databases">
        <authorList>
            <person name="Legras J.-L."/>
            <person name="Devillers H."/>
            <person name="Grondin C."/>
        </authorList>
    </citation>
    <scope>NUCLEOTIDE SEQUENCE</scope>
    <source>
        <strain evidence="1">CLIB 1444</strain>
    </source>
</reference>
<gene>
    <name evidence="1" type="ORF">CLIB1444_06S06524</name>
</gene>
<dbReference type="Proteomes" id="UP001152531">
    <property type="component" value="Unassembled WGS sequence"/>
</dbReference>
<comment type="caution">
    <text evidence="1">The sequence shown here is derived from an EMBL/GenBank/DDBJ whole genome shotgun (WGS) entry which is preliminary data.</text>
</comment>
<organism evidence="1 2">
    <name type="scientific">[Candida] jaroonii</name>
    <dbReference type="NCBI Taxonomy" id="467808"/>
    <lineage>
        <taxon>Eukaryota</taxon>
        <taxon>Fungi</taxon>
        <taxon>Dikarya</taxon>
        <taxon>Ascomycota</taxon>
        <taxon>Saccharomycotina</taxon>
        <taxon>Pichiomycetes</taxon>
        <taxon>Debaryomycetaceae</taxon>
        <taxon>Yamadazyma</taxon>
    </lineage>
</organism>
<proteinExistence type="predicted"/>
<evidence type="ECO:0000313" key="2">
    <source>
        <dbReference type="Proteomes" id="UP001152531"/>
    </source>
</evidence>
<name>A0ACA9Y9B0_9ASCO</name>
<dbReference type="EMBL" id="CALSDN010000006">
    <property type="protein sequence ID" value="CAH6721629.1"/>
    <property type="molecule type" value="Genomic_DNA"/>
</dbReference>
<keyword evidence="2" id="KW-1185">Reference proteome</keyword>
<evidence type="ECO:0000313" key="1">
    <source>
        <dbReference type="EMBL" id="CAH6721629.1"/>
    </source>
</evidence>